<evidence type="ECO:0000256" key="4">
    <source>
        <dbReference type="ARBA" id="ARBA00022614"/>
    </source>
</evidence>
<dbReference type="Pfam" id="PF23598">
    <property type="entry name" value="LRR_14"/>
    <property type="match status" value="1"/>
</dbReference>
<organism evidence="14 15">
    <name type="scientific">Ambrosia artemisiifolia</name>
    <name type="common">Common ragweed</name>
    <dbReference type="NCBI Taxonomy" id="4212"/>
    <lineage>
        <taxon>Eukaryota</taxon>
        <taxon>Viridiplantae</taxon>
        <taxon>Streptophyta</taxon>
        <taxon>Embryophyta</taxon>
        <taxon>Tracheophyta</taxon>
        <taxon>Spermatophyta</taxon>
        <taxon>Magnoliopsida</taxon>
        <taxon>eudicotyledons</taxon>
        <taxon>Gunneridae</taxon>
        <taxon>Pentapetalae</taxon>
        <taxon>asterids</taxon>
        <taxon>campanulids</taxon>
        <taxon>Asterales</taxon>
        <taxon>Asteraceae</taxon>
        <taxon>Asteroideae</taxon>
        <taxon>Heliantheae alliance</taxon>
        <taxon>Heliantheae</taxon>
        <taxon>Ambrosia</taxon>
    </lineage>
</organism>
<evidence type="ECO:0000256" key="5">
    <source>
        <dbReference type="ARBA" id="ARBA00022692"/>
    </source>
</evidence>
<dbReference type="PANTHER" id="PTHR48063">
    <property type="entry name" value="LRR RECEPTOR-LIKE KINASE"/>
    <property type="match status" value="1"/>
</dbReference>
<comment type="caution">
    <text evidence="14">The sequence shown here is derived from an EMBL/GenBank/DDBJ whole genome shotgun (WGS) entry which is preliminary data.</text>
</comment>
<evidence type="ECO:0000256" key="8">
    <source>
        <dbReference type="ARBA" id="ARBA00022989"/>
    </source>
</evidence>
<evidence type="ECO:0000313" key="15">
    <source>
        <dbReference type="Proteomes" id="UP001206925"/>
    </source>
</evidence>
<evidence type="ECO:0000256" key="10">
    <source>
        <dbReference type="ARBA" id="ARBA00023180"/>
    </source>
</evidence>
<name>A0AAD5BT63_AMBAR</name>
<dbReference type="GO" id="GO:0051707">
    <property type="term" value="P:response to other organism"/>
    <property type="evidence" value="ECO:0007669"/>
    <property type="project" value="UniProtKB-ARBA"/>
</dbReference>
<dbReference type="InterPro" id="IPR046956">
    <property type="entry name" value="RLP23-like"/>
</dbReference>
<comment type="subcellular location">
    <subcellularLocation>
        <location evidence="1">Cell membrane</location>
        <topology evidence="1">Single-pass type I membrane protein</topology>
    </subcellularLocation>
</comment>
<dbReference type="SMART" id="SM00369">
    <property type="entry name" value="LRR_TYP"/>
    <property type="match status" value="10"/>
</dbReference>
<dbReference type="Proteomes" id="UP001206925">
    <property type="component" value="Unassembled WGS sequence"/>
</dbReference>
<dbReference type="GO" id="GO:0005886">
    <property type="term" value="C:plasma membrane"/>
    <property type="evidence" value="ECO:0007669"/>
    <property type="project" value="UniProtKB-SubCell"/>
</dbReference>
<dbReference type="SUPFAM" id="SSF52058">
    <property type="entry name" value="L domain-like"/>
    <property type="match status" value="1"/>
</dbReference>
<keyword evidence="7" id="KW-0677">Repeat</keyword>
<evidence type="ECO:0000256" key="9">
    <source>
        <dbReference type="ARBA" id="ARBA00023136"/>
    </source>
</evidence>
<keyword evidence="10" id="KW-0325">Glycoprotein</keyword>
<reference evidence="14" key="1">
    <citation type="submission" date="2022-06" db="EMBL/GenBank/DDBJ databases">
        <title>Uncovering the hologenomic basis of an extraordinary plant invasion.</title>
        <authorList>
            <person name="Bieker V.C."/>
            <person name="Martin M.D."/>
            <person name="Gilbert T."/>
            <person name="Hodgins K."/>
            <person name="Battlay P."/>
            <person name="Petersen B."/>
            <person name="Wilson J."/>
        </authorList>
    </citation>
    <scope>NUCLEOTIDE SEQUENCE</scope>
    <source>
        <strain evidence="14">AA19_3_7</strain>
        <tissue evidence="14">Leaf</tissue>
    </source>
</reference>
<dbReference type="Pfam" id="PF08263">
    <property type="entry name" value="LRRNT_2"/>
    <property type="match status" value="1"/>
</dbReference>
<evidence type="ECO:0000256" key="6">
    <source>
        <dbReference type="ARBA" id="ARBA00022729"/>
    </source>
</evidence>
<dbReference type="InterPro" id="IPR003591">
    <property type="entry name" value="Leu-rich_rpt_typical-subtyp"/>
</dbReference>
<keyword evidence="15" id="KW-1185">Reference proteome</keyword>
<dbReference type="GO" id="GO:0006952">
    <property type="term" value="P:defense response"/>
    <property type="evidence" value="ECO:0007669"/>
    <property type="project" value="UniProtKB-ARBA"/>
</dbReference>
<dbReference type="InterPro" id="IPR013210">
    <property type="entry name" value="LRR_N_plant-typ"/>
</dbReference>
<dbReference type="InterPro" id="IPR055414">
    <property type="entry name" value="LRR_R13L4/SHOC2-like"/>
</dbReference>
<dbReference type="PANTHER" id="PTHR48063:SF112">
    <property type="entry name" value="RECEPTOR LIKE PROTEIN 30-LIKE"/>
    <property type="match status" value="1"/>
</dbReference>
<keyword evidence="8 11" id="KW-1133">Transmembrane helix</keyword>
<evidence type="ECO:0008006" key="16">
    <source>
        <dbReference type="Google" id="ProtNLM"/>
    </source>
</evidence>
<dbReference type="Gene3D" id="3.80.10.10">
    <property type="entry name" value="Ribonuclease Inhibitor"/>
    <property type="match status" value="4"/>
</dbReference>
<dbReference type="AlphaFoldDB" id="A0AAD5BT63"/>
<evidence type="ECO:0000256" key="3">
    <source>
        <dbReference type="ARBA" id="ARBA00022475"/>
    </source>
</evidence>
<feature type="transmembrane region" description="Helical" evidence="11">
    <location>
        <begin position="1026"/>
        <end position="1049"/>
    </location>
</feature>
<sequence>MYFEGLAVLDLGENRISGNIPEWIGENITSLLEKWSVSPVKIEGRLVRSPSYYLSEFASPGCAGDRLARVREASQCMGLWASAVLDYALEVSQKYVGGENLTTASCSEHERLALLKFKHSMEEDHGMLSSWGIGNDCCRWERVGCDDATGRVVSLHLRANYRDDYMYVDSVDNCFFVADEVNSCLTELVSLKHLDLSGNFFYTRIPEFIGSLKQLEYLNLSNTNFIGDIPRQIGNLSNLKVLDLTSRIISEPKLMTHDMAWISGLSKLEHLDLSGVNLSRAQNLDKLLYTLPSLVKLSLSDCGLSMAHRGSHHRNTSRELPSIKHLDLIRNDFRGQVPTLFLNITSLEILDLSGNDLSMVWIFKNLLNMIPFVSELHLSNCWLRKVNLSPSHFNFSTHANIQHLDLSLNEIEGRFPYILTNMSSLLSLDLSNNMLNSSIPIMPNLLRLDVSWNNFRRIEDLDQNRLNGSVPESLGRLTTLKGLDLSFNEFTGPIPEALGKLRSLQRLDLSYNQLSNSIPESLGRLSALTELFLDSNKFTGSIPTSLGGLTPLRMLSVSSNLLNETIPNSIGQLTKLYHLDYLNANHNNKLLFNISSEWIPPFQLEVVRLSSCKIEGEFPQWFRTQRKLKELVLTNASIFGPLPTWLRLLPIIYHLDLSHNKLTGPLSNLPSLYEVTDAKYSQHGLHLQDNLFEGLIPKSLCKRTDLEFLDLSRNRLTGKIPKCLWNLSLKVVLLSSNRLCGAIPSLLGRNPSLVWLQLNDNNFNGELPQDFGYFTSLTVLDLGENKISGSIPERIGVNDAHLIILRLHKNNFTGRIPHSLCKCFYLQLLDLAHNNLTGSIPPCFEEFEAMKEDPLNTYTAKTGFDFTSGSIMQVLKGIALEYTKTLELVKNMDLSSNQLFGKIPEALTTLEALVGLNLSYNHFTGDIPKKIGNMKSLNSLDFKQVDWDNSFKHDRFEFLKSLKSVTQQLVRTNSNRKSITLIDPSIYANNPYLCGKPLSKECTPRENTTITTSNKIYKNDNEPSKVWFYLNITCGFATGFWGIIGVLWLKKQWRHKLFMLCEEAIDNIYIAVAIRVLKMKRG</sequence>
<keyword evidence="5 11" id="KW-0812">Transmembrane</keyword>
<dbReference type="InterPro" id="IPR032675">
    <property type="entry name" value="LRR_dom_sf"/>
</dbReference>
<gene>
    <name evidence="14" type="ORF">M8C21_028381</name>
</gene>
<feature type="domain" description="Leucine-rich repeat-containing N-terminal plant-type" evidence="12">
    <location>
        <begin position="108"/>
        <end position="146"/>
    </location>
</feature>
<dbReference type="FunFam" id="3.80.10.10:FF:000095">
    <property type="entry name" value="LRR receptor-like serine/threonine-protein kinase GSO1"/>
    <property type="match status" value="1"/>
</dbReference>
<keyword evidence="9 11" id="KW-0472">Membrane</keyword>
<feature type="domain" description="Disease resistance R13L4/SHOC-2-like LRR" evidence="13">
    <location>
        <begin position="457"/>
        <end position="663"/>
    </location>
</feature>
<evidence type="ECO:0000313" key="14">
    <source>
        <dbReference type="EMBL" id="KAI7729152.1"/>
    </source>
</evidence>
<dbReference type="PROSITE" id="PS51450">
    <property type="entry name" value="LRR"/>
    <property type="match status" value="3"/>
</dbReference>
<dbReference type="EMBL" id="JAMZMK010011058">
    <property type="protein sequence ID" value="KAI7729152.1"/>
    <property type="molecule type" value="Genomic_DNA"/>
</dbReference>
<dbReference type="InterPro" id="IPR001611">
    <property type="entry name" value="Leu-rich_rpt"/>
</dbReference>
<evidence type="ECO:0000256" key="2">
    <source>
        <dbReference type="ARBA" id="ARBA00009592"/>
    </source>
</evidence>
<comment type="similarity">
    <text evidence="2">Belongs to the RLP family.</text>
</comment>
<keyword evidence="6" id="KW-0732">Signal</keyword>
<dbReference type="SMART" id="SM00365">
    <property type="entry name" value="LRR_SD22"/>
    <property type="match status" value="7"/>
</dbReference>
<keyword evidence="3" id="KW-1003">Cell membrane</keyword>
<dbReference type="Pfam" id="PF00560">
    <property type="entry name" value="LRR_1"/>
    <property type="match status" value="9"/>
</dbReference>
<evidence type="ECO:0000256" key="7">
    <source>
        <dbReference type="ARBA" id="ARBA00022737"/>
    </source>
</evidence>
<dbReference type="FunFam" id="3.80.10.10:FF:000041">
    <property type="entry name" value="LRR receptor-like serine/threonine-protein kinase ERECTA"/>
    <property type="match status" value="1"/>
</dbReference>
<dbReference type="PRINTS" id="PR00019">
    <property type="entry name" value="LEURICHRPT"/>
</dbReference>
<accession>A0AAD5BT63</accession>
<evidence type="ECO:0000256" key="11">
    <source>
        <dbReference type="SAM" id="Phobius"/>
    </source>
</evidence>
<evidence type="ECO:0000259" key="13">
    <source>
        <dbReference type="Pfam" id="PF23598"/>
    </source>
</evidence>
<keyword evidence="4" id="KW-0433">Leucine-rich repeat</keyword>
<evidence type="ECO:0000259" key="12">
    <source>
        <dbReference type="Pfam" id="PF08263"/>
    </source>
</evidence>
<dbReference type="SUPFAM" id="SSF52047">
    <property type="entry name" value="RNI-like"/>
    <property type="match status" value="2"/>
</dbReference>
<proteinExistence type="inferred from homology"/>
<evidence type="ECO:0000256" key="1">
    <source>
        <dbReference type="ARBA" id="ARBA00004251"/>
    </source>
</evidence>
<protein>
    <recommendedName>
        <fullName evidence="16">Leucine-rich repeat-containing N-terminal plant-type domain-containing protein</fullName>
    </recommendedName>
</protein>